<gene>
    <name evidence="2" type="ORF">GCM10007291_30760</name>
</gene>
<accession>A0ABQ3FKN2</accession>
<dbReference type="Proteomes" id="UP000658305">
    <property type="component" value="Unassembled WGS sequence"/>
</dbReference>
<dbReference type="EMBL" id="BMYI01000010">
    <property type="protein sequence ID" value="GHC28381.1"/>
    <property type="molecule type" value="Genomic_DNA"/>
</dbReference>
<evidence type="ECO:0000256" key="1">
    <source>
        <dbReference type="SAM" id="MobiDB-lite"/>
    </source>
</evidence>
<reference evidence="3" key="1">
    <citation type="journal article" date="2019" name="Int. J. Syst. Evol. Microbiol.">
        <title>The Global Catalogue of Microorganisms (GCM) 10K type strain sequencing project: providing services to taxonomists for standard genome sequencing and annotation.</title>
        <authorList>
            <consortium name="The Broad Institute Genomics Platform"/>
            <consortium name="The Broad Institute Genome Sequencing Center for Infectious Disease"/>
            <person name="Wu L."/>
            <person name="Ma J."/>
        </authorList>
    </citation>
    <scope>NUCLEOTIDE SEQUENCE [LARGE SCALE GENOMIC DNA]</scope>
    <source>
        <strain evidence="3">KCTC 23298</strain>
    </source>
</reference>
<dbReference type="RefSeq" id="WP_152968418.1">
    <property type="nucleotide sequence ID" value="NZ_BMYI01000010.1"/>
</dbReference>
<proteinExistence type="predicted"/>
<keyword evidence="3" id="KW-1185">Reference proteome</keyword>
<evidence type="ECO:0000313" key="3">
    <source>
        <dbReference type="Proteomes" id="UP000658305"/>
    </source>
</evidence>
<protein>
    <submittedName>
        <fullName evidence="2">Uncharacterized protein</fullName>
    </submittedName>
</protein>
<comment type="caution">
    <text evidence="2">The sequence shown here is derived from an EMBL/GenBank/DDBJ whole genome shotgun (WGS) entry which is preliminary data.</text>
</comment>
<feature type="region of interest" description="Disordered" evidence="1">
    <location>
        <begin position="48"/>
        <end position="67"/>
    </location>
</feature>
<evidence type="ECO:0000313" key="2">
    <source>
        <dbReference type="EMBL" id="GHC28381.1"/>
    </source>
</evidence>
<sequence>MPLRRALVALLIEFETSLDEMEEMQARSPTPLLYSVLVRRRRAAMTLRSRLSRNDRPRRRKAAAAPSNAAQLVARETELLRLFDIALAEVRIEPELAPLLRSLRAEVEQARISLRQLGSN</sequence>
<name>A0ABQ3FKN2_9RHOB</name>
<organism evidence="2 3">
    <name type="scientific">Gemmobacter nanjingensis</name>
    <dbReference type="NCBI Taxonomy" id="488454"/>
    <lineage>
        <taxon>Bacteria</taxon>
        <taxon>Pseudomonadati</taxon>
        <taxon>Pseudomonadota</taxon>
        <taxon>Alphaproteobacteria</taxon>
        <taxon>Rhodobacterales</taxon>
        <taxon>Paracoccaceae</taxon>
        <taxon>Gemmobacter</taxon>
    </lineage>
</organism>